<keyword evidence="7" id="KW-1185">Reference proteome</keyword>
<keyword evidence="4 5" id="KW-0732">Signal</keyword>
<evidence type="ECO:0000313" key="6">
    <source>
        <dbReference type="EMBL" id="GID12266.1"/>
    </source>
</evidence>
<dbReference type="Pfam" id="PF13416">
    <property type="entry name" value="SBP_bac_8"/>
    <property type="match status" value="1"/>
</dbReference>
<name>A0A8J3IY97_9ACTN</name>
<evidence type="ECO:0000256" key="5">
    <source>
        <dbReference type="SAM" id="SignalP"/>
    </source>
</evidence>
<dbReference type="InterPro" id="IPR050490">
    <property type="entry name" value="Bact_solute-bd_prot1"/>
</dbReference>
<dbReference type="EMBL" id="BOMB01000017">
    <property type="protein sequence ID" value="GID12266.1"/>
    <property type="molecule type" value="Genomic_DNA"/>
</dbReference>
<proteinExistence type="inferred from homology"/>
<dbReference type="PROSITE" id="PS51257">
    <property type="entry name" value="PROKAR_LIPOPROTEIN"/>
    <property type="match status" value="1"/>
</dbReference>
<comment type="subcellular location">
    <subcellularLocation>
        <location evidence="1">Cell envelope</location>
    </subcellularLocation>
</comment>
<dbReference type="PROSITE" id="PS51318">
    <property type="entry name" value="TAT"/>
    <property type="match status" value="1"/>
</dbReference>
<dbReference type="PANTHER" id="PTHR43649">
    <property type="entry name" value="ARABINOSE-BINDING PROTEIN-RELATED"/>
    <property type="match status" value="1"/>
</dbReference>
<dbReference type="InterPro" id="IPR006311">
    <property type="entry name" value="TAT_signal"/>
</dbReference>
<dbReference type="InterPro" id="IPR006059">
    <property type="entry name" value="SBP"/>
</dbReference>
<dbReference type="AlphaFoldDB" id="A0A8J3IY97"/>
<feature type="signal peptide" evidence="5">
    <location>
        <begin position="1"/>
        <end position="25"/>
    </location>
</feature>
<gene>
    <name evidence="6" type="ORF">Aru02nite_31550</name>
</gene>
<accession>A0A8J3IY97</accession>
<evidence type="ECO:0000256" key="3">
    <source>
        <dbReference type="ARBA" id="ARBA00022448"/>
    </source>
</evidence>
<dbReference type="Proteomes" id="UP000612808">
    <property type="component" value="Unassembled WGS sequence"/>
</dbReference>
<evidence type="ECO:0000313" key="7">
    <source>
        <dbReference type="Proteomes" id="UP000612808"/>
    </source>
</evidence>
<protein>
    <submittedName>
        <fullName evidence="6">Sugar ABC transporter substrate-binding protein</fullName>
    </submittedName>
</protein>
<sequence length="542" mass="58827">MSNSPRLSRRTLLAGAGAGALAVTAAGSLTACGNGGSAQDLANGKATLPSYQPITRSHPDLPSIPPCGVTGYYRYPKARFRSVAKTPASGGTISALVAITAPPPTPHDQNRIWQAAEKRIGARMNLTMITQSDYKQRFTTTIAGGDLPDFMLFQKIANYAQLLQAKFADLTPLLGGDAVHEYPNLANIPTVCWQQAAVGNKLYGLPLCRNGMQGPGLYHKEMFDEVGGYPKDADEFFTFVKELTRPKQNRWGIVGHQGSAYSLKTALMLFKVPFNWQLSGGKLTKDIETDAHKEAVAYLRKLYAAGVFHPDSNAPNNRTKNIFNNGSAAVSTDTVTGLLGAVKNQAKVNPKFQPRALKALAHDGSRGIVYLDFLINSFAVLKKGDEKRLKELLRVADFLAAPIGSQEQQLLTYGVEGETFRFDDKGTPVLTAGHENDSAIPWGFIVNGPMELFDAANPDTVKYRYEGVKDLSPYTVKDPTAGQYSATDATVGETLTQNIMDTCTSIIAGRKPMSAYDAMVKQWRAQGGDKMRDEYEKALAKS</sequence>
<dbReference type="SUPFAM" id="SSF53850">
    <property type="entry name" value="Periplasmic binding protein-like II"/>
    <property type="match status" value="1"/>
</dbReference>
<dbReference type="GO" id="GO:0030313">
    <property type="term" value="C:cell envelope"/>
    <property type="evidence" value="ECO:0007669"/>
    <property type="project" value="UniProtKB-SubCell"/>
</dbReference>
<reference evidence="6" key="1">
    <citation type="submission" date="2021-01" db="EMBL/GenBank/DDBJ databases">
        <title>Whole genome shotgun sequence of Actinocatenispora rupis NBRC 107355.</title>
        <authorList>
            <person name="Komaki H."/>
            <person name="Tamura T."/>
        </authorList>
    </citation>
    <scope>NUCLEOTIDE SEQUENCE</scope>
    <source>
        <strain evidence="6">NBRC 107355</strain>
    </source>
</reference>
<organism evidence="6 7">
    <name type="scientific">Actinocatenispora rupis</name>
    <dbReference type="NCBI Taxonomy" id="519421"/>
    <lineage>
        <taxon>Bacteria</taxon>
        <taxon>Bacillati</taxon>
        <taxon>Actinomycetota</taxon>
        <taxon>Actinomycetes</taxon>
        <taxon>Micromonosporales</taxon>
        <taxon>Micromonosporaceae</taxon>
        <taxon>Actinocatenispora</taxon>
    </lineage>
</organism>
<comment type="similarity">
    <text evidence="2">Belongs to the bacterial solute-binding protein 1 family.</text>
</comment>
<dbReference type="PANTHER" id="PTHR43649:SF31">
    <property type="entry name" value="SN-GLYCEROL-3-PHOSPHATE-BINDING PERIPLASMIC PROTEIN UGPB"/>
    <property type="match status" value="1"/>
</dbReference>
<evidence type="ECO:0000256" key="1">
    <source>
        <dbReference type="ARBA" id="ARBA00004196"/>
    </source>
</evidence>
<feature type="chain" id="PRO_5039174717" evidence="5">
    <location>
        <begin position="26"/>
        <end position="542"/>
    </location>
</feature>
<dbReference type="RefSeq" id="WP_203658244.1">
    <property type="nucleotide sequence ID" value="NZ_BAAAZM010000009.1"/>
</dbReference>
<dbReference type="Gene3D" id="3.40.190.10">
    <property type="entry name" value="Periplasmic binding protein-like II"/>
    <property type="match status" value="2"/>
</dbReference>
<evidence type="ECO:0000256" key="4">
    <source>
        <dbReference type="ARBA" id="ARBA00022729"/>
    </source>
</evidence>
<evidence type="ECO:0000256" key="2">
    <source>
        <dbReference type="ARBA" id="ARBA00008520"/>
    </source>
</evidence>
<keyword evidence="3" id="KW-0813">Transport</keyword>
<comment type="caution">
    <text evidence="6">The sequence shown here is derived from an EMBL/GenBank/DDBJ whole genome shotgun (WGS) entry which is preliminary data.</text>
</comment>